<gene>
    <name evidence="2" type="ORF">CSHISOI_08458</name>
</gene>
<dbReference type="Proteomes" id="UP000326340">
    <property type="component" value="Unassembled WGS sequence"/>
</dbReference>
<protein>
    <submittedName>
        <fullName evidence="2">Uncharacterized protein</fullName>
    </submittedName>
</protein>
<feature type="compositionally biased region" description="Low complexity" evidence="1">
    <location>
        <begin position="63"/>
        <end position="79"/>
    </location>
</feature>
<evidence type="ECO:0000256" key="1">
    <source>
        <dbReference type="SAM" id="MobiDB-lite"/>
    </source>
</evidence>
<organism evidence="2 3">
    <name type="scientific">Colletotrichum shisoi</name>
    <dbReference type="NCBI Taxonomy" id="2078593"/>
    <lineage>
        <taxon>Eukaryota</taxon>
        <taxon>Fungi</taxon>
        <taxon>Dikarya</taxon>
        <taxon>Ascomycota</taxon>
        <taxon>Pezizomycotina</taxon>
        <taxon>Sordariomycetes</taxon>
        <taxon>Hypocreomycetidae</taxon>
        <taxon>Glomerellales</taxon>
        <taxon>Glomerellaceae</taxon>
        <taxon>Colletotrichum</taxon>
        <taxon>Colletotrichum destructivum species complex</taxon>
    </lineage>
</organism>
<sequence length="316" mass="35327">MLGRSSAAAGYRCSFWHLKQGTGAGIAREARGRSWSRSRSRSRSRSSQHLPVVVPLLSSHNRSSGLPSLSLPSSSSSVLHPPPFTRPGYGIRTKNKPCVSPTPTPKHQNQKRRVRERIQKKLTHCRPLPAIILPRPYPYAHDRDIASIPTALDRQRLRSFLSSQPSRLPILSFVRNTLVPSLVTRSRRYALPSSQHHYRQHHHQAPPESCSKSAVCLILPQLLRFPASRPPYPELPFASTHSHHCHQRHPSSPRLSIAPLLLTAVRAAPKSIFSSSPLPYGCRPQPDQSRPADASFVCTLYGVCKRYPPRATARQI</sequence>
<reference evidence="2 3" key="1">
    <citation type="journal article" date="2019" name="Sci. Rep.">
        <title>Colletotrichum shisoi sp. nov., an anthracnose pathogen of Perilla frutescens in Japan: molecular phylogenetic, morphological and genomic evidence.</title>
        <authorList>
            <person name="Gan P."/>
            <person name="Tsushima A."/>
            <person name="Hiroyama R."/>
            <person name="Narusaka M."/>
            <person name="Takano Y."/>
            <person name="Narusaka Y."/>
            <person name="Kawaradani M."/>
            <person name="Damm U."/>
            <person name="Shirasu K."/>
        </authorList>
    </citation>
    <scope>NUCLEOTIDE SEQUENCE [LARGE SCALE GENOMIC DNA]</scope>
    <source>
        <strain evidence="2 3">PG-2018a</strain>
    </source>
</reference>
<evidence type="ECO:0000313" key="2">
    <source>
        <dbReference type="EMBL" id="TQN66988.1"/>
    </source>
</evidence>
<feature type="compositionally biased region" description="Basic residues" evidence="1">
    <location>
        <begin position="34"/>
        <end position="46"/>
    </location>
</feature>
<keyword evidence="3" id="KW-1185">Reference proteome</keyword>
<name>A0A5Q4BJ61_9PEZI</name>
<accession>A0A5Q4BJ61</accession>
<dbReference type="AlphaFoldDB" id="A0A5Q4BJ61"/>
<comment type="caution">
    <text evidence="2">The sequence shown here is derived from an EMBL/GenBank/DDBJ whole genome shotgun (WGS) entry which is preliminary data.</text>
</comment>
<evidence type="ECO:0000313" key="3">
    <source>
        <dbReference type="Proteomes" id="UP000326340"/>
    </source>
</evidence>
<feature type="region of interest" description="Disordered" evidence="1">
    <location>
        <begin position="26"/>
        <end position="114"/>
    </location>
</feature>
<proteinExistence type="predicted"/>
<dbReference type="EMBL" id="PUHP01001034">
    <property type="protein sequence ID" value="TQN66988.1"/>
    <property type="molecule type" value="Genomic_DNA"/>
</dbReference>